<organism evidence="9 10">
    <name type="scientific">Tuber aestivum</name>
    <name type="common">summer truffle</name>
    <dbReference type="NCBI Taxonomy" id="59557"/>
    <lineage>
        <taxon>Eukaryota</taxon>
        <taxon>Fungi</taxon>
        <taxon>Dikarya</taxon>
        <taxon>Ascomycota</taxon>
        <taxon>Pezizomycotina</taxon>
        <taxon>Pezizomycetes</taxon>
        <taxon>Pezizales</taxon>
        <taxon>Tuberaceae</taxon>
        <taxon>Tuber</taxon>
    </lineage>
</organism>
<protein>
    <recommendedName>
        <fullName evidence="8">Rhodopsin domain-containing protein</fullName>
    </recommendedName>
</protein>
<keyword evidence="4 7" id="KW-0472">Membrane</keyword>
<keyword evidence="10" id="KW-1185">Reference proteome</keyword>
<evidence type="ECO:0000256" key="1">
    <source>
        <dbReference type="ARBA" id="ARBA00004141"/>
    </source>
</evidence>
<dbReference type="Proteomes" id="UP001412239">
    <property type="component" value="Unassembled WGS sequence"/>
</dbReference>
<keyword evidence="3 7" id="KW-1133">Transmembrane helix</keyword>
<feature type="domain" description="Rhodopsin" evidence="8">
    <location>
        <begin position="121"/>
        <end position="198"/>
    </location>
</feature>
<sequence length="335" mass="36195">MYMGLVERNLFGENPTNDSDNDSAQLVGSATALAVLMGLVMITRIYCRAYLLRSMGADDWTMIVASVWVGLVFWGDSSEEGEIFVERVCIAALGLATSDLVQRNMEQGNINGLCLKNGLPMLVSLAAVLTSVFWCVPPEYTWKMFTPEGKDMKGVCLDQHVLQYTLPAINILTDFIVWLLPLKMIWGIQLPPRQKAGLPSVEATISIICGSAPAIKPFFSKFIPGLLGVTSIKSYTHPTSETYGRSGASKPIKPKSHPAAYPLSSLNPVAHHEESSSTEELGFGTSTKIEGRIASTSISGSEECLNENGSRGGHGGIGEGVKVTTDVQVHVEERV</sequence>
<accession>A0A292PQJ9</accession>
<feature type="region of interest" description="Disordered" evidence="6">
    <location>
        <begin position="299"/>
        <end position="325"/>
    </location>
</feature>
<evidence type="ECO:0000313" key="9">
    <source>
        <dbReference type="EMBL" id="CUS09394.1"/>
    </source>
</evidence>
<feature type="compositionally biased region" description="Gly residues" evidence="6">
    <location>
        <begin position="310"/>
        <end position="319"/>
    </location>
</feature>
<evidence type="ECO:0000256" key="5">
    <source>
        <dbReference type="ARBA" id="ARBA00038359"/>
    </source>
</evidence>
<dbReference type="Pfam" id="PF20684">
    <property type="entry name" value="Fung_rhodopsin"/>
    <property type="match status" value="1"/>
</dbReference>
<dbReference type="PANTHER" id="PTHR33048">
    <property type="entry name" value="PTH11-LIKE INTEGRAL MEMBRANE PROTEIN (AFU_ORTHOLOGUE AFUA_5G11245)"/>
    <property type="match status" value="1"/>
</dbReference>
<evidence type="ECO:0000259" key="8">
    <source>
        <dbReference type="Pfam" id="PF20684"/>
    </source>
</evidence>
<comment type="similarity">
    <text evidence="5">Belongs to the SAT4 family.</text>
</comment>
<feature type="transmembrane region" description="Helical" evidence="7">
    <location>
        <begin position="113"/>
        <end position="134"/>
    </location>
</feature>
<feature type="transmembrane region" description="Helical" evidence="7">
    <location>
        <begin position="161"/>
        <end position="180"/>
    </location>
</feature>
<evidence type="ECO:0000256" key="7">
    <source>
        <dbReference type="SAM" id="Phobius"/>
    </source>
</evidence>
<evidence type="ECO:0000313" key="10">
    <source>
        <dbReference type="Proteomes" id="UP001412239"/>
    </source>
</evidence>
<dbReference type="InterPro" id="IPR049326">
    <property type="entry name" value="Rhodopsin_dom_fungi"/>
</dbReference>
<reference evidence="9" key="1">
    <citation type="submission" date="2015-10" db="EMBL/GenBank/DDBJ databases">
        <authorList>
            <person name="Regsiter A."/>
            <person name="william w."/>
        </authorList>
    </citation>
    <scope>NUCLEOTIDE SEQUENCE</scope>
    <source>
        <strain evidence="9">Montdore</strain>
    </source>
</reference>
<feature type="transmembrane region" description="Helical" evidence="7">
    <location>
        <begin position="26"/>
        <end position="47"/>
    </location>
</feature>
<dbReference type="InterPro" id="IPR052337">
    <property type="entry name" value="SAT4-like"/>
</dbReference>
<comment type="subcellular location">
    <subcellularLocation>
        <location evidence="1">Membrane</location>
        <topology evidence="1">Multi-pass membrane protein</topology>
    </subcellularLocation>
</comment>
<gene>
    <name evidence="9" type="ORF">GSTUAT00006516001</name>
</gene>
<name>A0A292PQJ9_9PEZI</name>
<evidence type="ECO:0000256" key="2">
    <source>
        <dbReference type="ARBA" id="ARBA00022692"/>
    </source>
</evidence>
<keyword evidence="2 7" id="KW-0812">Transmembrane</keyword>
<dbReference type="GO" id="GO:0016020">
    <property type="term" value="C:membrane"/>
    <property type="evidence" value="ECO:0007669"/>
    <property type="project" value="UniProtKB-SubCell"/>
</dbReference>
<evidence type="ECO:0000256" key="3">
    <source>
        <dbReference type="ARBA" id="ARBA00022989"/>
    </source>
</evidence>
<dbReference type="EMBL" id="LN891083">
    <property type="protein sequence ID" value="CUS09394.1"/>
    <property type="molecule type" value="Genomic_DNA"/>
</dbReference>
<evidence type="ECO:0000256" key="6">
    <source>
        <dbReference type="SAM" id="MobiDB-lite"/>
    </source>
</evidence>
<dbReference type="AlphaFoldDB" id="A0A292PQJ9"/>
<dbReference type="PANTHER" id="PTHR33048:SF47">
    <property type="entry name" value="INTEGRAL MEMBRANE PROTEIN-RELATED"/>
    <property type="match status" value="1"/>
</dbReference>
<evidence type="ECO:0000256" key="4">
    <source>
        <dbReference type="ARBA" id="ARBA00023136"/>
    </source>
</evidence>
<proteinExistence type="inferred from homology"/>